<protein>
    <submittedName>
        <fullName evidence="2">Uncharacterized protein</fullName>
    </submittedName>
</protein>
<keyword evidence="3" id="KW-1185">Reference proteome</keyword>
<feature type="region of interest" description="Disordered" evidence="1">
    <location>
        <begin position="1"/>
        <end position="220"/>
    </location>
</feature>
<dbReference type="EMBL" id="JAEHOE010000056">
    <property type="protein sequence ID" value="KAG2491038.1"/>
    <property type="molecule type" value="Genomic_DNA"/>
</dbReference>
<gene>
    <name evidence="2" type="ORF">HYH03_010485</name>
</gene>
<evidence type="ECO:0000256" key="1">
    <source>
        <dbReference type="SAM" id="MobiDB-lite"/>
    </source>
</evidence>
<feature type="compositionally biased region" description="Polar residues" evidence="1">
    <location>
        <begin position="30"/>
        <end position="47"/>
    </location>
</feature>
<feature type="compositionally biased region" description="Pro residues" evidence="1">
    <location>
        <begin position="203"/>
        <end position="220"/>
    </location>
</feature>
<reference evidence="2" key="1">
    <citation type="journal article" date="2020" name="bioRxiv">
        <title>Comparative genomics of Chlamydomonas.</title>
        <authorList>
            <person name="Craig R.J."/>
            <person name="Hasan A.R."/>
            <person name="Ness R.W."/>
            <person name="Keightley P.D."/>
        </authorList>
    </citation>
    <scope>NUCLEOTIDE SEQUENCE</scope>
    <source>
        <strain evidence="2">CCAP 11/70</strain>
    </source>
</reference>
<evidence type="ECO:0000313" key="2">
    <source>
        <dbReference type="EMBL" id="KAG2491038.1"/>
    </source>
</evidence>
<comment type="caution">
    <text evidence="2">The sequence shown here is derived from an EMBL/GenBank/DDBJ whole genome shotgun (WGS) entry which is preliminary data.</text>
</comment>
<proteinExistence type="predicted"/>
<evidence type="ECO:0000313" key="3">
    <source>
        <dbReference type="Proteomes" id="UP000612055"/>
    </source>
</evidence>
<feature type="compositionally biased region" description="Polar residues" evidence="1">
    <location>
        <begin position="9"/>
        <end position="22"/>
    </location>
</feature>
<organism evidence="2 3">
    <name type="scientific">Edaphochlamys debaryana</name>
    <dbReference type="NCBI Taxonomy" id="47281"/>
    <lineage>
        <taxon>Eukaryota</taxon>
        <taxon>Viridiplantae</taxon>
        <taxon>Chlorophyta</taxon>
        <taxon>core chlorophytes</taxon>
        <taxon>Chlorophyceae</taxon>
        <taxon>CS clade</taxon>
        <taxon>Chlamydomonadales</taxon>
        <taxon>Chlamydomonadales incertae sedis</taxon>
        <taxon>Edaphochlamys</taxon>
    </lineage>
</organism>
<feature type="compositionally biased region" description="Low complexity" evidence="1">
    <location>
        <begin position="81"/>
        <end position="101"/>
    </location>
</feature>
<feature type="compositionally biased region" description="Low complexity" evidence="1">
    <location>
        <begin position="108"/>
        <end position="128"/>
    </location>
</feature>
<feature type="compositionally biased region" description="Pro residues" evidence="1">
    <location>
        <begin position="70"/>
        <end position="80"/>
    </location>
</feature>
<accession>A0A836BXB2</accession>
<feature type="compositionally biased region" description="Pro residues" evidence="1">
    <location>
        <begin position="138"/>
        <end position="153"/>
    </location>
</feature>
<name>A0A836BXB2_9CHLO</name>
<dbReference type="Proteomes" id="UP000612055">
    <property type="component" value="Unassembled WGS sequence"/>
</dbReference>
<dbReference type="AlphaFoldDB" id="A0A836BXB2"/>
<sequence length="283" mass="29290">MDGVAASTAAVNGFSSSGTSVTACHRGSNVRGTSGVATTRRGLSQSRMADVQPSPLPFAQPAAQPGVHPASPPLYLPPPHWAMAPHPQQQQQQQPPYAYTAQPPPQAPFASSAAPAPPTSACASAFAADTTYPVSGTPFPPPPAAPHQPPAPGYPVNLSNSPLPPPGYLLPSSAAPRLDSQSPPPGYPTASPAPLAPSNCSPPGYPCVTPSPHPHPGCPPAPRTRLTALVKRSVGSLTAVALRRGATQLAKLGARMDRALVKMEQAEGRRQQRKLEKKYHRMG</sequence>